<organism evidence="2 3">
    <name type="scientific">Moniliophthora roreri</name>
    <name type="common">Frosty pod rot fungus</name>
    <name type="synonym">Monilia roreri</name>
    <dbReference type="NCBI Taxonomy" id="221103"/>
    <lineage>
        <taxon>Eukaryota</taxon>
        <taxon>Fungi</taxon>
        <taxon>Dikarya</taxon>
        <taxon>Basidiomycota</taxon>
        <taxon>Agaricomycotina</taxon>
        <taxon>Agaricomycetes</taxon>
        <taxon>Agaricomycetidae</taxon>
        <taxon>Agaricales</taxon>
        <taxon>Marasmiineae</taxon>
        <taxon>Marasmiaceae</taxon>
        <taxon>Moniliophthora</taxon>
    </lineage>
</organism>
<dbReference type="EMBL" id="LATX01001919">
    <property type="protein sequence ID" value="KTB36261.1"/>
    <property type="molecule type" value="Genomic_DNA"/>
</dbReference>
<dbReference type="PANTHER" id="PTHR43805">
    <property type="entry name" value="GLYCEROPHOSPHORYL DIESTER PHOSPHODIESTERASE"/>
    <property type="match status" value="1"/>
</dbReference>
<dbReference type="InterPro" id="IPR017946">
    <property type="entry name" value="PLC-like_Pdiesterase_TIM-brl"/>
</dbReference>
<accession>A0A0W0FJ15</accession>
<dbReference type="PROSITE" id="PS51704">
    <property type="entry name" value="GP_PDE"/>
    <property type="match status" value="1"/>
</dbReference>
<reference evidence="2 3" key="1">
    <citation type="submission" date="2015-12" db="EMBL/GenBank/DDBJ databases">
        <title>Draft genome sequence of Moniliophthora roreri, the causal agent of frosty pod rot of cacao.</title>
        <authorList>
            <person name="Aime M.C."/>
            <person name="Diaz-Valderrama J.R."/>
            <person name="Kijpornyongpan T."/>
            <person name="Phillips-Mora W."/>
        </authorList>
    </citation>
    <scope>NUCLEOTIDE SEQUENCE [LARGE SCALE GENOMIC DNA]</scope>
    <source>
        <strain evidence="2 3">MCA 2952</strain>
    </source>
</reference>
<dbReference type="Gene3D" id="3.20.20.190">
    <property type="entry name" value="Phosphatidylinositol (PI) phosphodiesterase"/>
    <property type="match status" value="1"/>
</dbReference>
<dbReference type="SUPFAM" id="SSF51695">
    <property type="entry name" value="PLC-like phosphodiesterases"/>
    <property type="match status" value="1"/>
</dbReference>
<name>A0A0W0FJ15_MONRR</name>
<dbReference type="InterPro" id="IPR030395">
    <property type="entry name" value="GP_PDE_dom"/>
</dbReference>
<dbReference type="Proteomes" id="UP000054988">
    <property type="component" value="Unassembled WGS sequence"/>
</dbReference>
<proteinExistence type="predicted"/>
<dbReference type="GO" id="GO:0008081">
    <property type="term" value="F:phosphoric diester hydrolase activity"/>
    <property type="evidence" value="ECO:0007669"/>
    <property type="project" value="InterPro"/>
</dbReference>
<sequence>MSPSSRNLPECWGHRGASAAFPENTLASFERAVRDGAEGIESDIHLSADNVILMFHDPDLSRTIDSGGKIKDRVWYGPDGMEHLRTRREPKQPIPTFAETVAFLMQPENRHVSFNIDIKPQDNAKHMFTLMSEIITVQPDWQTALAPRILLGLWHSSYLPLAKEILPYCRRSHLGVSVKIAREYFWDDCDTFSIAMCALSNREGQKFLAECKQHGKRVMVWTVNNPDEMVEACRWGVDVILTDVTKTWLELRKSLEADFEQVSAKHGRRFLWTNPLFWSPVIGTLHYVSNYYFTRVVGPWEQATIL</sequence>
<gene>
    <name evidence="2" type="ORF">WG66_11215</name>
</gene>
<dbReference type="GO" id="GO:0006629">
    <property type="term" value="P:lipid metabolic process"/>
    <property type="evidence" value="ECO:0007669"/>
    <property type="project" value="InterPro"/>
</dbReference>
<evidence type="ECO:0000313" key="2">
    <source>
        <dbReference type="EMBL" id="KTB36261.1"/>
    </source>
</evidence>
<comment type="caution">
    <text evidence="2">The sequence shown here is derived from an EMBL/GenBank/DDBJ whole genome shotgun (WGS) entry which is preliminary data.</text>
</comment>
<dbReference type="Pfam" id="PF03009">
    <property type="entry name" value="GDPD"/>
    <property type="match status" value="1"/>
</dbReference>
<dbReference type="PANTHER" id="PTHR43805:SF1">
    <property type="entry name" value="GP-PDE DOMAIN-CONTAINING PROTEIN"/>
    <property type="match status" value="1"/>
</dbReference>
<dbReference type="eggNOG" id="KOG2258">
    <property type="taxonomic scope" value="Eukaryota"/>
</dbReference>
<feature type="domain" description="GP-PDE" evidence="1">
    <location>
        <begin position="9"/>
        <end position="252"/>
    </location>
</feature>
<dbReference type="CDD" id="cd08570">
    <property type="entry name" value="GDPD_YPL206cp_fungi"/>
    <property type="match status" value="1"/>
</dbReference>
<evidence type="ECO:0000259" key="1">
    <source>
        <dbReference type="PROSITE" id="PS51704"/>
    </source>
</evidence>
<dbReference type="AlphaFoldDB" id="A0A0W0FJ15"/>
<evidence type="ECO:0000313" key="3">
    <source>
        <dbReference type="Proteomes" id="UP000054988"/>
    </source>
</evidence>
<protein>
    <recommendedName>
        <fullName evidence="1">GP-PDE domain-containing protein</fullName>
    </recommendedName>
</protein>